<feature type="coiled-coil region" evidence="1">
    <location>
        <begin position="205"/>
        <end position="260"/>
    </location>
</feature>
<dbReference type="Proteomes" id="UP000596742">
    <property type="component" value="Unassembled WGS sequence"/>
</dbReference>
<accession>A0A8B6GY97</accession>
<gene>
    <name evidence="2" type="ORF">MGAL_10B010448</name>
</gene>
<keyword evidence="3" id="KW-1185">Reference proteome</keyword>
<comment type="caution">
    <text evidence="2">The sequence shown here is derived from an EMBL/GenBank/DDBJ whole genome shotgun (WGS) entry which is preliminary data.</text>
</comment>
<reference evidence="2" key="1">
    <citation type="submission" date="2018-11" db="EMBL/GenBank/DDBJ databases">
        <authorList>
            <person name="Alioto T."/>
            <person name="Alioto T."/>
        </authorList>
    </citation>
    <scope>NUCLEOTIDE SEQUENCE</scope>
</reference>
<name>A0A8B6GY97_MYTGA</name>
<protein>
    <submittedName>
        <fullName evidence="2">Uncharacterized protein</fullName>
    </submittedName>
</protein>
<organism evidence="2 3">
    <name type="scientific">Mytilus galloprovincialis</name>
    <name type="common">Mediterranean mussel</name>
    <dbReference type="NCBI Taxonomy" id="29158"/>
    <lineage>
        <taxon>Eukaryota</taxon>
        <taxon>Metazoa</taxon>
        <taxon>Spiralia</taxon>
        <taxon>Lophotrochozoa</taxon>
        <taxon>Mollusca</taxon>
        <taxon>Bivalvia</taxon>
        <taxon>Autobranchia</taxon>
        <taxon>Pteriomorphia</taxon>
        <taxon>Mytilida</taxon>
        <taxon>Mytiloidea</taxon>
        <taxon>Mytilidae</taxon>
        <taxon>Mytilinae</taxon>
        <taxon>Mytilus</taxon>
    </lineage>
</organism>
<sequence>MKCRMGYYVEFLLLFVDYTQFEKREKIEGIQILMRPKIDEIEEPDKLKATEWLKGMCLKPLFDKGIPGLTSLAKSLLISCKYENVEIESVQEDDLEKRLTTGMDIKLQSTTFNKCIPDNLYNNEREFKKMNKLYLGLPLCVLHASENLKVNIRIICFPSREVVIFYNQKRNFTIHLGLIGQETYVPLIKITEDDQDTMSGLIATIKMLRATIKDLKETKTKTEKEKQDLLKKIEKIEKQLEEKEEEYKSMKQHMSEKARIKIRKTAEAVARRVAEQCANEYDNELNDELDF</sequence>
<evidence type="ECO:0000313" key="2">
    <source>
        <dbReference type="EMBL" id="VDI71462.1"/>
    </source>
</evidence>
<evidence type="ECO:0000313" key="3">
    <source>
        <dbReference type="Proteomes" id="UP000596742"/>
    </source>
</evidence>
<dbReference type="EMBL" id="UYJE01009230">
    <property type="protein sequence ID" value="VDI71462.1"/>
    <property type="molecule type" value="Genomic_DNA"/>
</dbReference>
<keyword evidence="1" id="KW-0175">Coiled coil</keyword>
<evidence type="ECO:0000256" key="1">
    <source>
        <dbReference type="SAM" id="Coils"/>
    </source>
</evidence>
<proteinExistence type="predicted"/>
<dbReference type="AlphaFoldDB" id="A0A8B6GY97"/>